<organism evidence="2 3">
    <name type="scientific">Paenibacillus amylolyticus</name>
    <dbReference type="NCBI Taxonomy" id="1451"/>
    <lineage>
        <taxon>Bacteria</taxon>
        <taxon>Bacillati</taxon>
        <taxon>Bacillota</taxon>
        <taxon>Bacilli</taxon>
        <taxon>Bacillales</taxon>
        <taxon>Paenibacillaceae</taxon>
        <taxon>Paenibacillus</taxon>
    </lineage>
</organism>
<dbReference type="RefSeq" id="WP_062833260.1">
    <property type="nucleotide sequence ID" value="NZ_BCNV01000001.1"/>
</dbReference>
<evidence type="ECO:0000313" key="3">
    <source>
        <dbReference type="Proteomes" id="UP000069697"/>
    </source>
</evidence>
<evidence type="ECO:0000313" key="2">
    <source>
        <dbReference type="EMBL" id="GAS80368.1"/>
    </source>
</evidence>
<reference evidence="3" key="2">
    <citation type="submission" date="2016-01" db="EMBL/GenBank/DDBJ databases">
        <title>Draft Genome Sequence of Paenibacillus amylolyticus Heshi-A3 that Was Isolated from Fermented Rice Bran with Aging Salted Mackerel, Which Was Named Heshiko as Traditional Fermented Seafood in Japan.</title>
        <authorList>
            <person name="Akuzawa S."/>
            <person name="Nakagawa J."/>
            <person name="Kanekatsu T."/>
            <person name="Kubota E."/>
            <person name="Ohtake R."/>
            <person name="Suzuki T."/>
            <person name="Kanesaki Y."/>
        </authorList>
    </citation>
    <scope>NUCLEOTIDE SEQUENCE [LARGE SCALE GENOMIC DNA]</scope>
    <source>
        <strain evidence="3">Heshi-A3</strain>
    </source>
</reference>
<accession>A0A100VIB7</accession>
<protein>
    <submittedName>
        <fullName evidence="2">PfkB domain-containing protein</fullName>
    </submittedName>
</protein>
<keyword evidence="1" id="KW-0472">Membrane</keyword>
<keyword evidence="1" id="KW-1133">Transmembrane helix</keyword>
<dbReference type="Proteomes" id="UP000069697">
    <property type="component" value="Unassembled WGS sequence"/>
</dbReference>
<reference evidence="2 3" key="1">
    <citation type="journal article" date="2016" name="Genome Announc.">
        <title>Draft Genome Sequence of Paenibacillus amylolyticus Heshi-A3, Isolated from Fermented Rice Bran in a Japanese Fermented Seafood Dish.</title>
        <authorList>
            <person name="Akuzawa S."/>
            <person name="Nagaoka J."/>
            <person name="Kanekatsu M."/>
            <person name="Kubota E."/>
            <person name="Ohtake R."/>
            <person name="Suzuki T."/>
            <person name="Kanesaki Y."/>
        </authorList>
    </citation>
    <scope>NUCLEOTIDE SEQUENCE [LARGE SCALE GENOMIC DNA]</scope>
    <source>
        <strain evidence="2 3">Heshi-A3</strain>
    </source>
</reference>
<feature type="transmembrane region" description="Helical" evidence="1">
    <location>
        <begin position="12"/>
        <end position="30"/>
    </location>
</feature>
<keyword evidence="1" id="KW-0812">Transmembrane</keyword>
<name>A0A100VIB7_PAEAM</name>
<dbReference type="AlphaFoldDB" id="A0A100VIB7"/>
<gene>
    <name evidence="2" type="ORF">PAHA3_0438</name>
</gene>
<feature type="transmembrane region" description="Helical" evidence="1">
    <location>
        <begin position="36"/>
        <end position="54"/>
    </location>
</feature>
<sequence>MKATQILNRIRIVIASLLFIPSMLMSFFLLSRFIHTSIALTLILSILALVGFFLNKKLGEYTKRELNKLNDLLFQDIQFPDTILKIRDVGFELVFPLLLLAIGSDPIKDLIDLKPIIYKINYLFFDIALFTLFIAMVPMFVWMFYIGIKESIKKYW</sequence>
<comment type="caution">
    <text evidence="2">The sequence shown here is derived from an EMBL/GenBank/DDBJ whole genome shotgun (WGS) entry which is preliminary data.</text>
</comment>
<proteinExistence type="predicted"/>
<evidence type="ECO:0000256" key="1">
    <source>
        <dbReference type="SAM" id="Phobius"/>
    </source>
</evidence>
<dbReference type="EMBL" id="BCNV01000001">
    <property type="protein sequence ID" value="GAS80368.1"/>
    <property type="molecule type" value="Genomic_DNA"/>
</dbReference>
<feature type="transmembrane region" description="Helical" evidence="1">
    <location>
        <begin position="127"/>
        <end position="148"/>
    </location>
</feature>